<dbReference type="SUPFAM" id="SSF56784">
    <property type="entry name" value="HAD-like"/>
    <property type="match status" value="1"/>
</dbReference>
<name>A0A1T2X1M7_9BACL</name>
<dbReference type="EMBL" id="MSZX01000014">
    <property type="protein sequence ID" value="OPA73747.1"/>
    <property type="molecule type" value="Genomic_DNA"/>
</dbReference>
<comment type="caution">
    <text evidence="1">The sequence shown here is derived from an EMBL/GenBank/DDBJ whole genome shotgun (WGS) entry which is preliminary data.</text>
</comment>
<dbReference type="GO" id="GO:0016791">
    <property type="term" value="F:phosphatase activity"/>
    <property type="evidence" value="ECO:0007669"/>
    <property type="project" value="UniProtKB-ARBA"/>
</dbReference>
<evidence type="ECO:0000313" key="1">
    <source>
        <dbReference type="EMBL" id="OPA73747.1"/>
    </source>
</evidence>
<dbReference type="SFLD" id="SFLDS00003">
    <property type="entry name" value="Haloacid_Dehalogenase"/>
    <property type="match status" value="1"/>
</dbReference>
<dbReference type="RefSeq" id="WP_078502314.1">
    <property type="nucleotide sequence ID" value="NZ_MSZX01000014.1"/>
</dbReference>
<proteinExistence type="predicted"/>
<keyword evidence="2" id="KW-1185">Reference proteome</keyword>
<gene>
    <name evidence="1" type="ORF">BVG16_27045</name>
</gene>
<dbReference type="PANTHER" id="PTHR10000">
    <property type="entry name" value="PHOSPHOSERINE PHOSPHATASE"/>
    <property type="match status" value="1"/>
</dbReference>
<evidence type="ECO:0000313" key="2">
    <source>
        <dbReference type="Proteomes" id="UP000190188"/>
    </source>
</evidence>
<dbReference type="SFLD" id="SFLDG01140">
    <property type="entry name" value="C2.B:_Phosphomannomutase_and_P"/>
    <property type="match status" value="1"/>
</dbReference>
<dbReference type="NCBIfam" id="TIGR00099">
    <property type="entry name" value="Cof-subfamily"/>
    <property type="match status" value="1"/>
</dbReference>
<dbReference type="GO" id="GO:0005829">
    <property type="term" value="C:cytosol"/>
    <property type="evidence" value="ECO:0007669"/>
    <property type="project" value="TreeGrafter"/>
</dbReference>
<dbReference type="InterPro" id="IPR006379">
    <property type="entry name" value="HAD-SF_hydro_IIB"/>
</dbReference>
<dbReference type="InterPro" id="IPR000150">
    <property type="entry name" value="Cof"/>
</dbReference>
<reference evidence="1 2" key="1">
    <citation type="submission" date="2017-01" db="EMBL/GenBank/DDBJ databases">
        <title>Genome analysis of Paenibacillus selenitrireducens ES3-24.</title>
        <authorList>
            <person name="Xu D."/>
            <person name="Yao R."/>
            <person name="Zheng S."/>
        </authorList>
    </citation>
    <scope>NUCLEOTIDE SEQUENCE [LARGE SCALE GENOMIC DNA]</scope>
    <source>
        <strain evidence="1 2">ES3-24</strain>
    </source>
</reference>
<sequence length="283" mass="32545">MTQRYFLTDLDGTLLRSNATLSERTIFMINQALLEGLHISYATARSYISSHQIVSVIPWKDPLILYNGAILFDPVTEKVIDGSWLDLKIVDEIIQIGRARQLLPLLFALDHADHERVLHEKLTRYGDLKFVEDRPDDPRFEEITHLVCPDNYRTLILTYIGYRHELEPLREEVIQRLGSDLHIHFMKDQYIEDHYFLEFSHPDANKGEGLKKWARYMQCEPEDITVFGDNLNDVGMFEAAGKKVAVSNAHQTLLDIADDVTGSNDEDGVAAYIQKRISNDMPV</sequence>
<dbReference type="Proteomes" id="UP000190188">
    <property type="component" value="Unassembled WGS sequence"/>
</dbReference>
<dbReference type="InterPro" id="IPR036412">
    <property type="entry name" value="HAD-like_sf"/>
</dbReference>
<organism evidence="1 2">
    <name type="scientific">Paenibacillus selenitireducens</name>
    <dbReference type="NCBI Taxonomy" id="1324314"/>
    <lineage>
        <taxon>Bacteria</taxon>
        <taxon>Bacillati</taxon>
        <taxon>Bacillota</taxon>
        <taxon>Bacilli</taxon>
        <taxon>Bacillales</taxon>
        <taxon>Paenibacillaceae</taxon>
        <taxon>Paenibacillus</taxon>
    </lineage>
</organism>
<dbReference type="GO" id="GO:0000287">
    <property type="term" value="F:magnesium ion binding"/>
    <property type="evidence" value="ECO:0007669"/>
    <property type="project" value="TreeGrafter"/>
</dbReference>
<dbReference type="InterPro" id="IPR023214">
    <property type="entry name" value="HAD_sf"/>
</dbReference>
<dbReference type="Pfam" id="PF08282">
    <property type="entry name" value="Hydrolase_3"/>
    <property type="match status" value="1"/>
</dbReference>
<dbReference type="PANTHER" id="PTHR10000:SF8">
    <property type="entry name" value="HAD SUPERFAMILY HYDROLASE-LIKE, TYPE 3"/>
    <property type="match status" value="1"/>
</dbReference>
<dbReference type="Gene3D" id="3.40.50.1000">
    <property type="entry name" value="HAD superfamily/HAD-like"/>
    <property type="match status" value="1"/>
</dbReference>
<dbReference type="Gene3D" id="3.30.1240.10">
    <property type="match status" value="1"/>
</dbReference>
<dbReference type="STRING" id="1324314.BVG16_27045"/>
<accession>A0A1T2X1M7</accession>
<dbReference type="AlphaFoldDB" id="A0A1T2X1M7"/>
<dbReference type="NCBIfam" id="TIGR01484">
    <property type="entry name" value="HAD-SF-IIB"/>
    <property type="match status" value="1"/>
</dbReference>
<protein>
    <submittedName>
        <fullName evidence="1">Haloacid dehalogenase</fullName>
    </submittedName>
</protein>
<dbReference type="OrthoDB" id="9806027at2"/>